<name>A0AAN6S0W3_9PEZI</name>
<gene>
    <name evidence="1" type="ORF">QBC46DRAFT_419435</name>
</gene>
<organism evidence="1 2">
    <name type="scientific">Diplogelasinospora grovesii</name>
    <dbReference type="NCBI Taxonomy" id="303347"/>
    <lineage>
        <taxon>Eukaryota</taxon>
        <taxon>Fungi</taxon>
        <taxon>Dikarya</taxon>
        <taxon>Ascomycota</taxon>
        <taxon>Pezizomycotina</taxon>
        <taxon>Sordariomycetes</taxon>
        <taxon>Sordariomycetidae</taxon>
        <taxon>Sordariales</taxon>
        <taxon>Diplogelasinosporaceae</taxon>
        <taxon>Diplogelasinospora</taxon>
    </lineage>
</organism>
<evidence type="ECO:0000313" key="1">
    <source>
        <dbReference type="EMBL" id="KAK3936349.1"/>
    </source>
</evidence>
<dbReference type="Gene3D" id="3.40.462.20">
    <property type="match status" value="1"/>
</dbReference>
<dbReference type="InterPro" id="IPR036318">
    <property type="entry name" value="FAD-bd_PCMH-like_sf"/>
</dbReference>
<reference evidence="2" key="1">
    <citation type="journal article" date="2023" name="Mol. Phylogenet. Evol.">
        <title>Genome-scale phylogeny and comparative genomics of the fungal order Sordariales.</title>
        <authorList>
            <person name="Hensen N."/>
            <person name="Bonometti L."/>
            <person name="Westerberg I."/>
            <person name="Brannstrom I.O."/>
            <person name="Guillou S."/>
            <person name="Cros-Aarteil S."/>
            <person name="Calhoun S."/>
            <person name="Haridas S."/>
            <person name="Kuo A."/>
            <person name="Mondo S."/>
            <person name="Pangilinan J."/>
            <person name="Riley R."/>
            <person name="LaButti K."/>
            <person name="Andreopoulos B."/>
            <person name="Lipzen A."/>
            <person name="Chen C."/>
            <person name="Yan M."/>
            <person name="Daum C."/>
            <person name="Ng V."/>
            <person name="Clum A."/>
            <person name="Steindorff A."/>
            <person name="Ohm R.A."/>
            <person name="Martin F."/>
            <person name="Silar P."/>
            <person name="Natvig D.O."/>
            <person name="Lalanne C."/>
            <person name="Gautier V."/>
            <person name="Ament-Velasquez S.L."/>
            <person name="Kruys A."/>
            <person name="Hutchinson M.I."/>
            <person name="Powell A.J."/>
            <person name="Barry K."/>
            <person name="Miller A.N."/>
            <person name="Grigoriev I.V."/>
            <person name="Debuchy R."/>
            <person name="Gladieux P."/>
            <person name="Hiltunen Thoren M."/>
            <person name="Johannesson H."/>
        </authorList>
    </citation>
    <scope>NUCLEOTIDE SEQUENCE [LARGE SCALE GENOMIC DNA]</scope>
    <source>
        <strain evidence="2">CBS 340.73</strain>
    </source>
</reference>
<evidence type="ECO:0000313" key="2">
    <source>
        <dbReference type="Proteomes" id="UP001303473"/>
    </source>
</evidence>
<protein>
    <submittedName>
        <fullName evidence="1">Uncharacterized protein</fullName>
    </submittedName>
</protein>
<dbReference type="Proteomes" id="UP001303473">
    <property type="component" value="Unassembled WGS sequence"/>
</dbReference>
<dbReference type="InterPro" id="IPR016169">
    <property type="entry name" value="FAD-bd_PCMH_sub2"/>
</dbReference>
<keyword evidence="2" id="KW-1185">Reference proteome</keyword>
<accession>A0AAN6S0W3</accession>
<proteinExistence type="predicted"/>
<dbReference type="EMBL" id="MU853886">
    <property type="protein sequence ID" value="KAK3936349.1"/>
    <property type="molecule type" value="Genomic_DNA"/>
</dbReference>
<dbReference type="Gene3D" id="3.30.465.10">
    <property type="match status" value="1"/>
</dbReference>
<dbReference type="SUPFAM" id="SSF56176">
    <property type="entry name" value="FAD-binding/transporter-associated domain-like"/>
    <property type="match status" value="1"/>
</dbReference>
<dbReference type="AlphaFoldDB" id="A0AAN6S0W3"/>
<sequence length="124" mass="13821">MRHLDADGALRTVTDKDDSFWGLKGARHNFGIVTSVTSKIYDVNQKSWAIVTLIFRGEKVEAIYAAANEYLTKNGMQPVDTGTTTPALTQTGRSLGFTSFKKAPLLSIRYRHSPSMTLEKKLRL</sequence>
<dbReference type="GO" id="GO:0050660">
    <property type="term" value="F:flavin adenine dinucleotide binding"/>
    <property type="evidence" value="ECO:0007669"/>
    <property type="project" value="InterPro"/>
</dbReference>
<comment type="caution">
    <text evidence="1">The sequence shown here is derived from an EMBL/GenBank/DDBJ whole genome shotgun (WGS) entry which is preliminary data.</text>
</comment>